<reference evidence="9" key="2">
    <citation type="submission" date="2025-09" db="UniProtKB">
        <authorList>
            <consortium name="Ensembl"/>
        </authorList>
    </citation>
    <scope>IDENTIFICATION</scope>
</reference>
<evidence type="ECO:0000313" key="10">
    <source>
        <dbReference type="Proteomes" id="UP000694401"/>
    </source>
</evidence>
<keyword evidence="3 7" id="KW-0378">Hydrolase</keyword>
<sequence>FKDVSVSGSSQVKFSTSKGWYYTHICGGTLISSKWVMTAAHCLTSYRVALGEHNLLEPHPGFSVRNLFPVPCFSFDIALLRLDSPANANGFVELGVLPPKGEILPNDYPCYITGWGVVTGGGSADRLQEVMLPVVDHEICSQEDWWGSQAKDTMLCAGGDGMRAGCSGDSGGPLNCYRDDHWEVHGIVSFGLAPYCNTYQKPTVFTRVSAYVDWIYSVSCFMPVHLP</sequence>
<evidence type="ECO:0000259" key="8">
    <source>
        <dbReference type="PROSITE" id="PS50240"/>
    </source>
</evidence>
<dbReference type="AlphaFoldDB" id="A0A8D2PSH5"/>
<dbReference type="InterPro" id="IPR009003">
    <property type="entry name" value="Peptidase_S1_PA"/>
</dbReference>
<dbReference type="PANTHER" id="PTHR24257">
    <property type="entry name" value="CHYMOTRYPSIN-LIKE ELASTASE FAMILY MEMBER"/>
    <property type="match status" value="1"/>
</dbReference>
<evidence type="ECO:0000256" key="3">
    <source>
        <dbReference type="ARBA" id="ARBA00022801"/>
    </source>
</evidence>
<dbReference type="GO" id="GO:0006508">
    <property type="term" value="P:proteolysis"/>
    <property type="evidence" value="ECO:0007669"/>
    <property type="project" value="UniProtKB-KW"/>
</dbReference>
<dbReference type="SMART" id="SM00020">
    <property type="entry name" value="Tryp_SPc"/>
    <property type="match status" value="1"/>
</dbReference>
<dbReference type="InterPro" id="IPR001254">
    <property type="entry name" value="Trypsin_dom"/>
</dbReference>
<evidence type="ECO:0000256" key="1">
    <source>
        <dbReference type="ARBA" id="ARBA00022670"/>
    </source>
</evidence>
<dbReference type="PRINTS" id="PR00722">
    <property type="entry name" value="CHYMOTRYPSIN"/>
</dbReference>
<evidence type="ECO:0000256" key="4">
    <source>
        <dbReference type="ARBA" id="ARBA00022825"/>
    </source>
</evidence>
<keyword evidence="10" id="KW-1185">Reference proteome</keyword>
<accession>A0A8D2PSH5</accession>
<reference evidence="9" key="1">
    <citation type="submission" date="2025-08" db="UniProtKB">
        <authorList>
            <consortium name="Ensembl"/>
        </authorList>
    </citation>
    <scope>IDENTIFICATION</scope>
</reference>
<feature type="domain" description="Peptidase S1" evidence="8">
    <location>
        <begin position="5"/>
        <end position="220"/>
    </location>
</feature>
<dbReference type="InterPro" id="IPR001314">
    <property type="entry name" value="Peptidase_S1A"/>
</dbReference>
<dbReference type="GO" id="GO:0004252">
    <property type="term" value="F:serine-type endopeptidase activity"/>
    <property type="evidence" value="ECO:0007669"/>
    <property type="project" value="InterPro"/>
</dbReference>
<dbReference type="InterPro" id="IPR033116">
    <property type="entry name" value="TRYPSIN_SER"/>
</dbReference>
<dbReference type="Proteomes" id="UP000694401">
    <property type="component" value="Unassembled WGS sequence"/>
</dbReference>
<organism evidence="9 10">
    <name type="scientific">Zosterops lateralis melanops</name>
    <dbReference type="NCBI Taxonomy" id="1220523"/>
    <lineage>
        <taxon>Eukaryota</taxon>
        <taxon>Metazoa</taxon>
        <taxon>Chordata</taxon>
        <taxon>Craniata</taxon>
        <taxon>Vertebrata</taxon>
        <taxon>Euteleostomi</taxon>
        <taxon>Archelosauria</taxon>
        <taxon>Archosauria</taxon>
        <taxon>Dinosauria</taxon>
        <taxon>Saurischia</taxon>
        <taxon>Theropoda</taxon>
        <taxon>Coelurosauria</taxon>
        <taxon>Aves</taxon>
        <taxon>Neognathae</taxon>
        <taxon>Neoaves</taxon>
        <taxon>Telluraves</taxon>
        <taxon>Australaves</taxon>
        <taxon>Passeriformes</taxon>
        <taxon>Sylvioidea</taxon>
        <taxon>Zosteropidae</taxon>
        <taxon>Zosterops</taxon>
    </lineage>
</organism>
<dbReference type="Pfam" id="PF00089">
    <property type="entry name" value="Trypsin"/>
    <property type="match status" value="1"/>
</dbReference>
<dbReference type="PROSITE" id="PS00135">
    <property type="entry name" value="TRYPSIN_SER"/>
    <property type="match status" value="1"/>
</dbReference>
<name>A0A8D2PSH5_ZOSLA</name>
<evidence type="ECO:0000256" key="2">
    <source>
        <dbReference type="ARBA" id="ARBA00022729"/>
    </source>
</evidence>
<keyword evidence="5" id="KW-0865">Zymogen</keyword>
<dbReference type="Gene3D" id="2.40.10.10">
    <property type="entry name" value="Trypsin-like serine proteases"/>
    <property type="match status" value="2"/>
</dbReference>
<keyword evidence="1 7" id="KW-0645">Protease</keyword>
<keyword evidence="4 7" id="KW-0720">Serine protease</keyword>
<dbReference type="PROSITE" id="PS50240">
    <property type="entry name" value="TRYPSIN_DOM"/>
    <property type="match status" value="1"/>
</dbReference>
<dbReference type="PANTHER" id="PTHR24257:SF22">
    <property type="entry name" value="CHYMOTRYPSIN-LIKE ELASTASE FAMILY MEMBER 3B"/>
    <property type="match status" value="1"/>
</dbReference>
<evidence type="ECO:0000256" key="5">
    <source>
        <dbReference type="ARBA" id="ARBA00023145"/>
    </source>
</evidence>
<dbReference type="InterPro" id="IPR043504">
    <property type="entry name" value="Peptidase_S1_PA_chymotrypsin"/>
</dbReference>
<protein>
    <recommendedName>
        <fullName evidence="8">Peptidase S1 domain-containing protein</fullName>
    </recommendedName>
</protein>
<proteinExistence type="predicted"/>
<dbReference type="CDD" id="cd00190">
    <property type="entry name" value="Tryp_SPc"/>
    <property type="match status" value="1"/>
</dbReference>
<dbReference type="FunFam" id="2.40.10.10:FF:000017">
    <property type="entry name" value="Chymotrypsin-like elastase family member 1"/>
    <property type="match status" value="1"/>
</dbReference>
<dbReference type="InterPro" id="IPR050850">
    <property type="entry name" value="Peptidase_S1_Elastase_sf"/>
</dbReference>
<evidence type="ECO:0000256" key="7">
    <source>
        <dbReference type="RuleBase" id="RU363034"/>
    </source>
</evidence>
<dbReference type="Ensembl" id="ENSZLMT00000019017.1">
    <property type="protein sequence ID" value="ENSZLMP00000018509.1"/>
    <property type="gene ID" value="ENSZLMG00000012760.1"/>
</dbReference>
<evidence type="ECO:0000256" key="6">
    <source>
        <dbReference type="ARBA" id="ARBA00023157"/>
    </source>
</evidence>
<dbReference type="SUPFAM" id="SSF50494">
    <property type="entry name" value="Trypsin-like serine proteases"/>
    <property type="match status" value="1"/>
</dbReference>
<keyword evidence="6" id="KW-1015">Disulfide bond</keyword>
<evidence type="ECO:0000313" key="9">
    <source>
        <dbReference type="Ensembl" id="ENSZLMP00000018509.1"/>
    </source>
</evidence>
<dbReference type="InterPro" id="IPR018114">
    <property type="entry name" value="TRYPSIN_HIS"/>
</dbReference>
<dbReference type="GO" id="GO:0005615">
    <property type="term" value="C:extracellular space"/>
    <property type="evidence" value="ECO:0007669"/>
    <property type="project" value="TreeGrafter"/>
</dbReference>
<keyword evidence="2" id="KW-0732">Signal</keyword>
<dbReference type="PROSITE" id="PS00134">
    <property type="entry name" value="TRYPSIN_HIS"/>
    <property type="match status" value="1"/>
</dbReference>